<protein>
    <submittedName>
        <fullName evidence="14">TonB-dependent receptor</fullName>
    </submittedName>
</protein>
<dbReference type="InterPro" id="IPR000531">
    <property type="entry name" value="Beta-barrel_TonB"/>
</dbReference>
<keyword evidence="2 8" id="KW-0813">Transport</keyword>
<evidence type="ECO:0000259" key="13">
    <source>
        <dbReference type="Pfam" id="PF07715"/>
    </source>
</evidence>
<evidence type="ECO:0000256" key="3">
    <source>
        <dbReference type="ARBA" id="ARBA00022452"/>
    </source>
</evidence>
<evidence type="ECO:0000256" key="8">
    <source>
        <dbReference type="PROSITE-ProRule" id="PRU01360"/>
    </source>
</evidence>
<dbReference type="Pfam" id="PF00593">
    <property type="entry name" value="TonB_dep_Rec_b-barrel"/>
    <property type="match status" value="1"/>
</dbReference>
<evidence type="ECO:0000256" key="9">
    <source>
        <dbReference type="RuleBase" id="RU003357"/>
    </source>
</evidence>
<dbReference type="GO" id="GO:0009279">
    <property type="term" value="C:cell outer membrane"/>
    <property type="evidence" value="ECO:0007669"/>
    <property type="project" value="UniProtKB-SubCell"/>
</dbReference>
<feature type="compositionally biased region" description="Low complexity" evidence="10">
    <location>
        <begin position="27"/>
        <end position="38"/>
    </location>
</feature>
<evidence type="ECO:0000256" key="1">
    <source>
        <dbReference type="ARBA" id="ARBA00004571"/>
    </source>
</evidence>
<feature type="domain" description="TonB-dependent receptor plug" evidence="13">
    <location>
        <begin position="93"/>
        <end position="189"/>
    </location>
</feature>
<evidence type="ECO:0000256" key="11">
    <source>
        <dbReference type="SAM" id="SignalP"/>
    </source>
</evidence>
<evidence type="ECO:0000256" key="4">
    <source>
        <dbReference type="ARBA" id="ARBA00022692"/>
    </source>
</evidence>
<comment type="subcellular location">
    <subcellularLocation>
        <location evidence="1 8">Cell outer membrane</location>
        <topology evidence="1 8">Multi-pass membrane protein</topology>
    </subcellularLocation>
</comment>
<dbReference type="RefSeq" id="WP_142891739.1">
    <property type="nucleotide sequence ID" value="NZ_ML660160.1"/>
</dbReference>
<feature type="domain" description="TonB-dependent receptor-like beta-barrel" evidence="12">
    <location>
        <begin position="448"/>
        <end position="939"/>
    </location>
</feature>
<feature type="region of interest" description="Disordered" evidence="10">
    <location>
        <begin position="27"/>
        <end position="69"/>
    </location>
</feature>
<comment type="similarity">
    <text evidence="8 9">Belongs to the TonB-dependent receptor family.</text>
</comment>
<reference evidence="14 15" key="1">
    <citation type="submission" date="2019-07" db="EMBL/GenBank/DDBJ databases">
        <title>Draft genome for Aliikangiella sp. M105.</title>
        <authorList>
            <person name="Wang G."/>
        </authorList>
    </citation>
    <scope>NUCLEOTIDE SEQUENCE [LARGE SCALE GENOMIC DNA]</scope>
    <source>
        <strain evidence="14 15">M105</strain>
    </source>
</reference>
<accession>A0A545UJM7</accession>
<evidence type="ECO:0000256" key="7">
    <source>
        <dbReference type="ARBA" id="ARBA00023237"/>
    </source>
</evidence>
<dbReference type="OrthoDB" id="8727862at2"/>
<dbReference type="InterPro" id="IPR037066">
    <property type="entry name" value="Plug_dom_sf"/>
</dbReference>
<dbReference type="Gene3D" id="2.170.130.10">
    <property type="entry name" value="TonB-dependent receptor, plug domain"/>
    <property type="match status" value="1"/>
</dbReference>
<dbReference type="AlphaFoldDB" id="A0A545UJM7"/>
<evidence type="ECO:0000259" key="12">
    <source>
        <dbReference type="Pfam" id="PF00593"/>
    </source>
</evidence>
<evidence type="ECO:0000256" key="2">
    <source>
        <dbReference type="ARBA" id="ARBA00022448"/>
    </source>
</evidence>
<evidence type="ECO:0000256" key="5">
    <source>
        <dbReference type="ARBA" id="ARBA00023077"/>
    </source>
</evidence>
<dbReference type="Pfam" id="PF07715">
    <property type="entry name" value="Plug"/>
    <property type="match status" value="1"/>
</dbReference>
<dbReference type="InterPro" id="IPR039426">
    <property type="entry name" value="TonB-dep_rcpt-like"/>
</dbReference>
<organism evidence="14 15">
    <name type="scientific">Aliikangiella coralliicola</name>
    <dbReference type="NCBI Taxonomy" id="2592383"/>
    <lineage>
        <taxon>Bacteria</taxon>
        <taxon>Pseudomonadati</taxon>
        <taxon>Pseudomonadota</taxon>
        <taxon>Gammaproteobacteria</taxon>
        <taxon>Oceanospirillales</taxon>
        <taxon>Pleioneaceae</taxon>
        <taxon>Aliikangiella</taxon>
    </lineage>
</organism>
<dbReference type="InterPro" id="IPR010104">
    <property type="entry name" value="TonB_rcpt_bac"/>
</dbReference>
<dbReference type="SUPFAM" id="SSF56935">
    <property type="entry name" value="Porins"/>
    <property type="match status" value="1"/>
</dbReference>
<keyword evidence="4 8" id="KW-0812">Transmembrane</keyword>
<evidence type="ECO:0000313" key="14">
    <source>
        <dbReference type="EMBL" id="TQV89675.1"/>
    </source>
</evidence>
<feature type="compositionally biased region" description="Polar residues" evidence="10">
    <location>
        <begin position="48"/>
        <end position="62"/>
    </location>
</feature>
<sequence>MTRFKPSLLTLALATAGLTSGLYVSPVSAQEQTTTQEESAQENEVSESTDSSSQNENATETEQPIEEHKMVITGYRGSLIRSLDEKRYADTVSEQLSSDDLGSLPDVSIADALTRLPGISAVRTGGQAAEINIRGLSGGFILATLNGREQVSTGGTRSVEFDQYPSELIASGAVYKSQKASLIEGGVAGTVELRTASPLQNKEQHTFSFNARGMYNDRAEEIYDAEESGSRLSFSYQGKFADDTVGLSLGFARLDQPSVATQFIGLHYNDQKDVDGDQDFEFISEGFEMQHKGGTEIRDGYVAAVEWTPSNTFSLTADAFLSKFDSEQFARGLRVKFGGPTAHFYNPNIFQNNVVGATVVRTGQSYTRVEIANDDDSEVDEIANYGVNANWQLTDNFSLSADLSYSGAESDFQNRLLWSLVAEDATIANPVFDTGVAINYQLNDLNLPDASFNQNFADINRVMVSKYGTYPFEYKDNLKAFKLDGVYDLQQSDWFSSFEMGVRFSERNYDKERSLFEYGSDGSFLSSEPPFRLNSSLATPVSFSGDFASFPSYLAVDIDAVLAAWLPAGTGQPVQTWGVNALGELDNHSAWSVLQSGEVTEKVSSAYFQANIDAMLGEMPVTGNIGLRVVHTDQSASTLQNVEGDPLQGAQNIVDEAGIVNDQYAPGTDGVTYTDYLPQINLNFKLTEDTQLRFAAARVMSRAPIQRLVSEISGQVNLDTQEFNATSVNSPQLKPFMADQYDLSYEYYFSETDGALIAAIFYKDIKSFIDQFTVENFDFSTTNIAVPETYLNPVSLEEFEVRNGSYTTAVNNTGGGYIQGFELAYTQVFSMLPEPWSGLGVSGSYAYTDSEVSKLTDFGGSSIDLPLDGLSKDVISATVFYEYDDFETRINVRHRSRFVSEQIAVNEQTVFFDGETVVDYQASYAFDESGTIVFQVNNVTDQPTKSYFGTKAQTGTIQYFGRQFFLGMTYQL</sequence>
<dbReference type="EMBL" id="VIKS01000001">
    <property type="protein sequence ID" value="TQV89675.1"/>
    <property type="molecule type" value="Genomic_DNA"/>
</dbReference>
<keyword evidence="6 8" id="KW-0472">Membrane</keyword>
<dbReference type="NCBIfam" id="TIGR01782">
    <property type="entry name" value="TonB-Xanth-Caul"/>
    <property type="match status" value="1"/>
</dbReference>
<feature type="chain" id="PRO_5022247329" evidence="11">
    <location>
        <begin position="30"/>
        <end position="972"/>
    </location>
</feature>
<keyword evidence="5 9" id="KW-0798">TonB box</keyword>
<evidence type="ECO:0000256" key="6">
    <source>
        <dbReference type="ARBA" id="ARBA00023136"/>
    </source>
</evidence>
<keyword evidence="7 8" id="KW-0998">Cell outer membrane</keyword>
<dbReference type="Gene3D" id="2.40.170.20">
    <property type="entry name" value="TonB-dependent receptor, beta-barrel domain"/>
    <property type="match status" value="1"/>
</dbReference>
<dbReference type="PANTHER" id="PTHR40980">
    <property type="entry name" value="PLUG DOMAIN-CONTAINING PROTEIN"/>
    <property type="match status" value="1"/>
</dbReference>
<proteinExistence type="inferred from homology"/>
<dbReference type="InterPro" id="IPR012910">
    <property type="entry name" value="Plug_dom"/>
</dbReference>
<keyword evidence="3 8" id="KW-1134">Transmembrane beta strand</keyword>
<feature type="signal peptide" evidence="11">
    <location>
        <begin position="1"/>
        <end position="29"/>
    </location>
</feature>
<keyword evidence="15" id="KW-1185">Reference proteome</keyword>
<dbReference type="Proteomes" id="UP000315439">
    <property type="component" value="Unassembled WGS sequence"/>
</dbReference>
<keyword evidence="14" id="KW-0675">Receptor</keyword>
<evidence type="ECO:0000256" key="10">
    <source>
        <dbReference type="SAM" id="MobiDB-lite"/>
    </source>
</evidence>
<name>A0A545UJM7_9GAMM</name>
<gene>
    <name evidence="14" type="ORF">FLL46_01975</name>
</gene>
<dbReference type="InterPro" id="IPR036942">
    <property type="entry name" value="Beta-barrel_TonB_sf"/>
</dbReference>
<dbReference type="PANTHER" id="PTHR40980:SF3">
    <property type="entry name" value="TONB-DEPENDENT RECEPTOR-LIKE BETA-BARREL DOMAIN-CONTAINING PROTEIN"/>
    <property type="match status" value="1"/>
</dbReference>
<comment type="caution">
    <text evidence="14">The sequence shown here is derived from an EMBL/GenBank/DDBJ whole genome shotgun (WGS) entry which is preliminary data.</text>
</comment>
<dbReference type="PROSITE" id="PS52016">
    <property type="entry name" value="TONB_DEPENDENT_REC_3"/>
    <property type="match status" value="1"/>
</dbReference>
<evidence type="ECO:0000313" key="15">
    <source>
        <dbReference type="Proteomes" id="UP000315439"/>
    </source>
</evidence>
<keyword evidence="11" id="KW-0732">Signal</keyword>